<feature type="region of interest" description="Disordered" evidence="2">
    <location>
        <begin position="304"/>
        <end position="366"/>
    </location>
</feature>
<evidence type="ECO:0000256" key="1">
    <source>
        <dbReference type="ARBA" id="ARBA00035112"/>
    </source>
</evidence>
<protein>
    <submittedName>
        <fullName evidence="4">Uncharacterized protein</fullName>
    </submittedName>
</protein>
<dbReference type="InterPro" id="IPR021765">
    <property type="entry name" value="UstYa-like"/>
</dbReference>
<name>A0A9P3CEM3_9PEZI</name>
<dbReference type="PANTHER" id="PTHR33365:SF6">
    <property type="entry name" value="OXIDASE USTYA"/>
    <property type="match status" value="1"/>
</dbReference>
<organism evidence="4 5">
    <name type="scientific">Cercospora kikuchii</name>
    <dbReference type="NCBI Taxonomy" id="84275"/>
    <lineage>
        <taxon>Eukaryota</taxon>
        <taxon>Fungi</taxon>
        <taxon>Dikarya</taxon>
        <taxon>Ascomycota</taxon>
        <taxon>Pezizomycotina</taxon>
        <taxon>Dothideomycetes</taxon>
        <taxon>Dothideomycetidae</taxon>
        <taxon>Mycosphaerellales</taxon>
        <taxon>Mycosphaerellaceae</taxon>
        <taxon>Cercospora</taxon>
    </lineage>
</organism>
<feature type="transmembrane region" description="Helical" evidence="3">
    <location>
        <begin position="34"/>
        <end position="56"/>
    </location>
</feature>
<dbReference type="OrthoDB" id="3687641at2759"/>
<feature type="compositionally biased region" description="Polar residues" evidence="2">
    <location>
        <begin position="309"/>
        <end position="318"/>
    </location>
</feature>
<accession>A0A9P3CEM3</accession>
<comment type="caution">
    <text evidence="4">The sequence shown here is derived from an EMBL/GenBank/DDBJ whole genome shotgun (WGS) entry which is preliminary data.</text>
</comment>
<keyword evidence="5" id="KW-1185">Reference proteome</keyword>
<gene>
    <name evidence="4" type="ORF">CKM354_000612800</name>
</gene>
<dbReference type="Pfam" id="PF11807">
    <property type="entry name" value="UstYa"/>
    <property type="match status" value="1"/>
</dbReference>
<evidence type="ECO:0000256" key="3">
    <source>
        <dbReference type="SAM" id="Phobius"/>
    </source>
</evidence>
<keyword evidence="3" id="KW-1133">Transmembrane helix</keyword>
<dbReference type="PROSITE" id="PS50096">
    <property type="entry name" value="IQ"/>
    <property type="match status" value="1"/>
</dbReference>
<dbReference type="Proteomes" id="UP000825890">
    <property type="component" value="Unassembled WGS sequence"/>
</dbReference>
<dbReference type="GeneID" id="68291703"/>
<sequence>MPFKDEAPAYSPLHESEEGLSLSPPKRHGLNWTLIWRLAVLLLLATGNLAVFSHIYTGQSHDYSGPTTSPEEYALVDELPTIYKRFHWWTEYSDNNDTATDQRWEDINPAHGFIAMNREWALDNHWPDSMHLPSDDRKNVYLLEAYHMIHCLYVIRKTFWEAVNREEYTWNPPGHCFDALRQFIVCKADNTPFYKVDSAAAVDLSKPLQGYKVRRAYDSMASSPEQVDSATDVDLTKPLQGYKREAAYDSMAASPEQADSADAVDLSKPLQGYKRSPAYDSMAASPEQVVDNDEVDLTKPLQGYKRSPAYNSMASSPEQVADNGKVDLTKPLQGYKRSPAYNSMAASPEQVADNGAVDLTKPLQGY</sequence>
<evidence type="ECO:0000313" key="4">
    <source>
        <dbReference type="EMBL" id="GIZ42879.1"/>
    </source>
</evidence>
<feature type="region of interest" description="Disordered" evidence="2">
    <location>
        <begin position="1"/>
        <end position="22"/>
    </location>
</feature>
<dbReference type="RefSeq" id="XP_044657366.1">
    <property type="nucleotide sequence ID" value="XM_044801431.1"/>
</dbReference>
<proteinExistence type="inferred from homology"/>
<keyword evidence="3" id="KW-0472">Membrane</keyword>
<dbReference type="PANTHER" id="PTHR33365">
    <property type="entry name" value="YALI0B05434P"/>
    <property type="match status" value="1"/>
</dbReference>
<reference evidence="4 5" key="1">
    <citation type="submission" date="2021-01" db="EMBL/GenBank/DDBJ databases">
        <title>Cercospora kikuchii MAFF 305040 whole genome shotgun sequence.</title>
        <authorList>
            <person name="Kashiwa T."/>
            <person name="Suzuki T."/>
        </authorList>
    </citation>
    <scope>NUCLEOTIDE SEQUENCE [LARGE SCALE GENOMIC DNA]</scope>
    <source>
        <strain evidence="4 5">MAFF 305040</strain>
    </source>
</reference>
<dbReference type="EMBL" id="BOLY01000003">
    <property type="protein sequence ID" value="GIZ42879.1"/>
    <property type="molecule type" value="Genomic_DNA"/>
</dbReference>
<comment type="similarity">
    <text evidence="1">Belongs to the ustYa family.</text>
</comment>
<evidence type="ECO:0000313" key="5">
    <source>
        <dbReference type="Proteomes" id="UP000825890"/>
    </source>
</evidence>
<keyword evidence="3" id="KW-0812">Transmembrane</keyword>
<dbReference type="AlphaFoldDB" id="A0A9P3CEM3"/>
<dbReference type="GO" id="GO:0043386">
    <property type="term" value="P:mycotoxin biosynthetic process"/>
    <property type="evidence" value="ECO:0007669"/>
    <property type="project" value="InterPro"/>
</dbReference>
<evidence type="ECO:0000256" key="2">
    <source>
        <dbReference type="SAM" id="MobiDB-lite"/>
    </source>
</evidence>